<evidence type="ECO:0000256" key="2">
    <source>
        <dbReference type="ARBA" id="ARBA00005721"/>
    </source>
</evidence>
<gene>
    <name evidence="4" type="ORF">B4V02_09535</name>
</gene>
<dbReference type="Proteomes" id="UP000214666">
    <property type="component" value="Chromosome"/>
</dbReference>
<organism evidence="4 5">
    <name type="scientific">Paenibacillus kribbensis</name>
    <dbReference type="NCBI Taxonomy" id="172713"/>
    <lineage>
        <taxon>Bacteria</taxon>
        <taxon>Bacillati</taxon>
        <taxon>Bacillota</taxon>
        <taxon>Bacilli</taxon>
        <taxon>Bacillales</taxon>
        <taxon>Paenibacillaceae</taxon>
        <taxon>Paenibacillus</taxon>
    </lineage>
</organism>
<dbReference type="PANTHER" id="PTHR34297">
    <property type="entry name" value="HYPOTHETICAL CYTOSOLIC PROTEIN-RELATED"/>
    <property type="match status" value="1"/>
</dbReference>
<protein>
    <recommendedName>
        <fullName evidence="3">Alkaline shock protein 23</fullName>
    </recommendedName>
</protein>
<keyword evidence="5" id="KW-1185">Reference proteome</keyword>
<accession>A0A222WK85</accession>
<comment type="similarity">
    <text evidence="2">Belongs to the asp23 family.</text>
</comment>
<dbReference type="KEGG" id="pkb:B4V02_09535"/>
<dbReference type="EMBL" id="CP020028">
    <property type="protein sequence ID" value="ASR46899.1"/>
    <property type="molecule type" value="Genomic_DNA"/>
</dbReference>
<dbReference type="RefSeq" id="WP_007431026.1">
    <property type="nucleotide sequence ID" value="NZ_CP020028.1"/>
</dbReference>
<evidence type="ECO:0000313" key="4">
    <source>
        <dbReference type="EMBL" id="ASR46899.1"/>
    </source>
</evidence>
<dbReference type="PANTHER" id="PTHR34297:SF3">
    <property type="entry name" value="ALKALINE SHOCK PROTEIN 23"/>
    <property type="match status" value="1"/>
</dbReference>
<proteinExistence type="inferred from homology"/>
<evidence type="ECO:0000256" key="3">
    <source>
        <dbReference type="ARBA" id="ARBA00019574"/>
    </source>
</evidence>
<name>A0A222WK85_9BACL</name>
<dbReference type="AlphaFoldDB" id="A0A222WK85"/>
<comment type="function">
    <text evidence="1">May play a key role in alkaline pH tolerance.</text>
</comment>
<dbReference type="Pfam" id="PF03780">
    <property type="entry name" value="Asp23"/>
    <property type="match status" value="1"/>
</dbReference>
<dbReference type="GeneID" id="71023054"/>
<sequence>MAEQIQQLEAGNIKISNDVVGKIAGMAALETPGIAAMSGGLSEGWAKRLSGKNVQKGVSVEVGQLEAAIDLRIIVVYETPIHEVSRILQQNVREAVESMTGLRVVEVNVKVEGVAFKDDAV</sequence>
<dbReference type="OrthoDB" id="9791482at2"/>
<evidence type="ECO:0000256" key="1">
    <source>
        <dbReference type="ARBA" id="ARBA00002561"/>
    </source>
</evidence>
<reference evidence="4 5" key="1">
    <citation type="submission" date="2017-03" db="EMBL/GenBank/DDBJ databases">
        <title>Complete genome sequence of Paenibacillus Kribbensis producing bioflocculants.</title>
        <authorList>
            <person name="Lee H.-G."/>
            <person name="Oh H.-M."/>
        </authorList>
    </citation>
    <scope>NUCLEOTIDE SEQUENCE [LARGE SCALE GENOMIC DNA]</scope>
    <source>
        <strain evidence="4 5">AM49</strain>
    </source>
</reference>
<dbReference type="InterPro" id="IPR005531">
    <property type="entry name" value="Asp23"/>
</dbReference>
<dbReference type="STRING" id="172713.GCA_001705305_03910"/>
<evidence type="ECO:0000313" key="5">
    <source>
        <dbReference type="Proteomes" id="UP000214666"/>
    </source>
</evidence>